<organism evidence="1">
    <name type="scientific">viral metagenome</name>
    <dbReference type="NCBI Taxonomy" id="1070528"/>
    <lineage>
        <taxon>unclassified sequences</taxon>
        <taxon>metagenomes</taxon>
        <taxon>organismal metagenomes</taxon>
    </lineage>
</organism>
<accession>A0A6C0D640</accession>
<protein>
    <recommendedName>
        <fullName evidence="2">Glycosyltransferase</fullName>
    </recommendedName>
</protein>
<evidence type="ECO:0000313" key="1">
    <source>
        <dbReference type="EMBL" id="QHT12506.1"/>
    </source>
</evidence>
<evidence type="ECO:0008006" key="2">
    <source>
        <dbReference type="Google" id="ProtNLM"/>
    </source>
</evidence>
<reference evidence="1" key="1">
    <citation type="journal article" date="2020" name="Nature">
        <title>Giant virus diversity and host interactions through global metagenomics.</title>
        <authorList>
            <person name="Schulz F."/>
            <person name="Roux S."/>
            <person name="Paez-Espino D."/>
            <person name="Jungbluth S."/>
            <person name="Walsh D.A."/>
            <person name="Denef V.J."/>
            <person name="McMahon K.D."/>
            <person name="Konstantinidis K.T."/>
            <person name="Eloe-Fadrosh E.A."/>
            <person name="Kyrpides N.C."/>
            <person name="Woyke T."/>
        </authorList>
    </citation>
    <scope>NUCLEOTIDE SEQUENCE</scope>
    <source>
        <strain evidence="1">GVMAG-M-3300023174-129</strain>
    </source>
</reference>
<name>A0A6C0D640_9ZZZZ</name>
<sequence>MATKTRKKKDDYVIAIPSYKRPETLRDKTLATLKHYHIDPKKIDIFVANKDEEKIYKETLDPKSYNKIIVGVINLGPQRNFISNYYHEGKSIVNIDDDIQGFIEYTTTTKRHEKPLVNLEKIIQEGFKECKKHGFRLWGIYPIPNGFFMEKKVDTDLRYIIGCFYGTINAKDIKLELKNDKEDYERSIRYYIADGGVIRLRYVAPKTAYYTEKGGIQEFRSESTVMAGAKWIVKHFPDYATLNLTKKSGHAEVRLRDKSVKHITLKKKK</sequence>
<proteinExistence type="predicted"/>
<dbReference type="AlphaFoldDB" id="A0A6C0D640"/>
<dbReference type="EMBL" id="MN739547">
    <property type="protein sequence ID" value="QHT12506.1"/>
    <property type="molecule type" value="Genomic_DNA"/>
</dbReference>